<reference evidence="8" key="2">
    <citation type="journal article" date="2024" name="Plant">
        <title>Genomic evolution and insights into agronomic trait innovations of Sesamum species.</title>
        <authorList>
            <person name="Miao H."/>
            <person name="Wang L."/>
            <person name="Qu L."/>
            <person name="Liu H."/>
            <person name="Sun Y."/>
            <person name="Le M."/>
            <person name="Wang Q."/>
            <person name="Wei S."/>
            <person name="Zheng Y."/>
            <person name="Lin W."/>
            <person name="Duan Y."/>
            <person name="Cao H."/>
            <person name="Xiong S."/>
            <person name="Wang X."/>
            <person name="Wei L."/>
            <person name="Li C."/>
            <person name="Ma Q."/>
            <person name="Ju M."/>
            <person name="Zhao R."/>
            <person name="Li G."/>
            <person name="Mu C."/>
            <person name="Tian Q."/>
            <person name="Mei H."/>
            <person name="Zhang T."/>
            <person name="Gao T."/>
            <person name="Zhang H."/>
        </authorList>
    </citation>
    <scope>NUCLEOTIDE SEQUENCE</scope>
    <source>
        <strain evidence="8">K16</strain>
    </source>
</reference>
<dbReference type="NCBIfam" id="TIGR01568">
    <property type="entry name" value="A_thal_3678"/>
    <property type="match status" value="1"/>
</dbReference>
<dbReference type="InterPro" id="IPR038933">
    <property type="entry name" value="Ovate"/>
</dbReference>
<sequence>MTRIINMDGWWLCLNNKSCTTAAVKEQTFPVAHLSKLIRGVQKKRKKETIISIEFGGRTKCVPEWPFALRQNFSSNVGPIKVPLSYLSNIIVAHSVLREQNRVSKQQKTSVLFLTLPLRQKYQNSVPKMGNYRFRLSDMIPNAWFYKLKDMSKPRNQHKVTNPTKKKHTPSSLSSSASSSFSPSSVAPPNHPSKLTDQSQLSDQRKSYYFSRDLTFHPNSPTKTRILDKQFPVEPPRKSSRRRRSTKRSRPPNRQPPRLVSSSISASCSCRATLESVWNKPPDSTPEEYPNSPLDDQTSTSEGDSVLPEYGSGSDRGLTPDSFDGMISNFSTSCKCRTENIVVDTTDASKPLNGEFDRVPELDHLPPIITRKHAEPTKIQRTSAEFSERNAYGSLSVKVVKEDFLSSGTWSHKDQSKTSTSPLRRLNGNSSSAGVKLRTNSPRIGNRRIQGRKSASSNSSWGSRRSVSESFAVVKSSKDPQRDFRESMMEMIVENNIRASKDLEELLACYLSLNSDEYHDLIINVFKQIWFDFVHVRLK</sequence>
<dbReference type="GO" id="GO:0005634">
    <property type="term" value="C:nucleus"/>
    <property type="evidence" value="ECO:0007669"/>
    <property type="project" value="UniProtKB-SubCell"/>
</dbReference>
<keyword evidence="5" id="KW-0539">Nucleus</keyword>
<evidence type="ECO:0000256" key="2">
    <source>
        <dbReference type="ARBA" id="ARBA00022491"/>
    </source>
</evidence>
<dbReference type="AlphaFoldDB" id="A0AAE1WMG3"/>
<dbReference type="InterPro" id="IPR025830">
    <property type="entry name" value="DNA_bnd_dom_ovate"/>
</dbReference>
<evidence type="ECO:0000256" key="5">
    <source>
        <dbReference type="ARBA" id="ARBA00023242"/>
    </source>
</evidence>
<evidence type="ECO:0000313" key="8">
    <source>
        <dbReference type="EMBL" id="KAK4396039.1"/>
    </source>
</evidence>
<evidence type="ECO:0000259" key="7">
    <source>
        <dbReference type="PROSITE" id="PS51754"/>
    </source>
</evidence>
<keyword evidence="9" id="KW-1185">Reference proteome</keyword>
<dbReference type="PANTHER" id="PTHR33057:SF151">
    <property type="entry name" value="TRANSCRIPTION REPRESSOR OFP1"/>
    <property type="match status" value="1"/>
</dbReference>
<dbReference type="InterPro" id="IPR006458">
    <property type="entry name" value="Ovate_C"/>
</dbReference>
<name>A0AAE1WMG3_9LAMI</name>
<organism evidence="8 9">
    <name type="scientific">Sesamum angolense</name>
    <dbReference type="NCBI Taxonomy" id="2727404"/>
    <lineage>
        <taxon>Eukaryota</taxon>
        <taxon>Viridiplantae</taxon>
        <taxon>Streptophyta</taxon>
        <taxon>Embryophyta</taxon>
        <taxon>Tracheophyta</taxon>
        <taxon>Spermatophyta</taxon>
        <taxon>Magnoliopsida</taxon>
        <taxon>eudicotyledons</taxon>
        <taxon>Gunneridae</taxon>
        <taxon>Pentapetalae</taxon>
        <taxon>asterids</taxon>
        <taxon>lamiids</taxon>
        <taxon>Lamiales</taxon>
        <taxon>Pedaliaceae</taxon>
        <taxon>Sesamum</taxon>
    </lineage>
</organism>
<feature type="domain" description="OVATE" evidence="7">
    <location>
        <begin position="473"/>
        <end position="532"/>
    </location>
</feature>
<evidence type="ECO:0000256" key="1">
    <source>
        <dbReference type="ARBA" id="ARBA00004123"/>
    </source>
</evidence>
<dbReference type="GO" id="GO:0045892">
    <property type="term" value="P:negative regulation of DNA-templated transcription"/>
    <property type="evidence" value="ECO:0007669"/>
    <property type="project" value="InterPro"/>
</dbReference>
<feature type="compositionally biased region" description="Polar residues" evidence="6">
    <location>
        <begin position="294"/>
        <end position="303"/>
    </location>
</feature>
<feature type="region of interest" description="Disordered" evidence="6">
    <location>
        <begin position="155"/>
        <end position="321"/>
    </location>
</feature>
<dbReference type="Proteomes" id="UP001289374">
    <property type="component" value="Unassembled WGS sequence"/>
</dbReference>
<keyword evidence="4" id="KW-0804">Transcription</keyword>
<evidence type="ECO:0000313" key="9">
    <source>
        <dbReference type="Proteomes" id="UP001289374"/>
    </source>
</evidence>
<comment type="caution">
    <text evidence="8">The sequence shown here is derived from an EMBL/GenBank/DDBJ whole genome shotgun (WGS) entry which is preliminary data.</text>
</comment>
<keyword evidence="3" id="KW-0805">Transcription regulation</keyword>
<accession>A0AAE1WMG3</accession>
<comment type="subcellular location">
    <subcellularLocation>
        <location evidence="1">Nucleus</location>
    </subcellularLocation>
</comment>
<feature type="compositionally biased region" description="Low complexity" evidence="6">
    <location>
        <begin position="261"/>
        <end position="270"/>
    </location>
</feature>
<dbReference type="Pfam" id="PF04844">
    <property type="entry name" value="Ovate"/>
    <property type="match status" value="1"/>
</dbReference>
<proteinExistence type="predicted"/>
<feature type="compositionally biased region" description="Low complexity" evidence="6">
    <location>
        <begin position="452"/>
        <end position="463"/>
    </location>
</feature>
<evidence type="ECO:0000256" key="6">
    <source>
        <dbReference type="SAM" id="MobiDB-lite"/>
    </source>
</evidence>
<evidence type="ECO:0000256" key="3">
    <source>
        <dbReference type="ARBA" id="ARBA00023015"/>
    </source>
</evidence>
<dbReference type="Pfam" id="PF13724">
    <property type="entry name" value="DNA_binding_2"/>
    <property type="match status" value="1"/>
</dbReference>
<keyword evidence="2" id="KW-0678">Repressor</keyword>
<dbReference type="GO" id="GO:0003677">
    <property type="term" value="F:DNA binding"/>
    <property type="evidence" value="ECO:0007669"/>
    <property type="project" value="InterPro"/>
</dbReference>
<feature type="region of interest" description="Disordered" evidence="6">
    <location>
        <begin position="408"/>
        <end position="463"/>
    </location>
</feature>
<feature type="compositionally biased region" description="Basic residues" evidence="6">
    <location>
        <begin position="238"/>
        <end position="251"/>
    </location>
</feature>
<dbReference type="PROSITE" id="PS51754">
    <property type="entry name" value="OVATE"/>
    <property type="match status" value="1"/>
</dbReference>
<reference evidence="8" key="1">
    <citation type="submission" date="2020-06" db="EMBL/GenBank/DDBJ databases">
        <authorList>
            <person name="Li T."/>
            <person name="Hu X."/>
            <person name="Zhang T."/>
            <person name="Song X."/>
            <person name="Zhang H."/>
            <person name="Dai N."/>
            <person name="Sheng W."/>
            <person name="Hou X."/>
            <person name="Wei L."/>
        </authorList>
    </citation>
    <scope>NUCLEOTIDE SEQUENCE</scope>
    <source>
        <strain evidence="8">K16</strain>
        <tissue evidence="8">Leaf</tissue>
    </source>
</reference>
<feature type="compositionally biased region" description="Polar residues" evidence="6">
    <location>
        <begin position="193"/>
        <end position="202"/>
    </location>
</feature>
<dbReference type="PANTHER" id="PTHR33057">
    <property type="entry name" value="TRANSCRIPTION REPRESSOR OFP7-RELATED"/>
    <property type="match status" value="1"/>
</dbReference>
<protein>
    <submittedName>
        <fullName evidence="8">Transcription repressor OFP2</fullName>
    </submittedName>
</protein>
<feature type="compositionally biased region" description="Low complexity" evidence="6">
    <location>
        <begin position="170"/>
        <end position="188"/>
    </location>
</feature>
<feature type="compositionally biased region" description="Polar residues" evidence="6">
    <location>
        <begin position="417"/>
        <end position="443"/>
    </location>
</feature>
<evidence type="ECO:0000256" key="4">
    <source>
        <dbReference type="ARBA" id="ARBA00023163"/>
    </source>
</evidence>
<gene>
    <name evidence="8" type="ORF">Sango_1440500</name>
</gene>
<dbReference type="EMBL" id="JACGWL010000008">
    <property type="protein sequence ID" value="KAK4396039.1"/>
    <property type="molecule type" value="Genomic_DNA"/>
</dbReference>